<protein>
    <submittedName>
        <fullName evidence="1">Uncharacterized protein</fullName>
    </submittedName>
</protein>
<name>A0A9J7BFL6_9BACT</name>
<keyword evidence="2" id="KW-1185">Reference proteome</keyword>
<accession>A0A9J7BFL6</accession>
<dbReference type="KEGG" id="orp:MOP44_14550"/>
<proteinExistence type="predicted"/>
<sequence>MAILDTENAAIFEDGSAANRVCPVTVKLTQDEHREVTEHAEGLGQARSEWMRDVILRELRGRSADPLLEEVVGIRLLLINVLRPLASGQQMPSEAFDKLLELIGTRKVEIIQKMVSAGRS</sequence>
<organism evidence="1 2">
    <name type="scientific">Occallatibacter riparius</name>
    <dbReference type="NCBI Taxonomy" id="1002689"/>
    <lineage>
        <taxon>Bacteria</taxon>
        <taxon>Pseudomonadati</taxon>
        <taxon>Acidobacteriota</taxon>
        <taxon>Terriglobia</taxon>
        <taxon>Terriglobales</taxon>
        <taxon>Acidobacteriaceae</taxon>
        <taxon>Occallatibacter</taxon>
    </lineage>
</organism>
<dbReference type="EMBL" id="CP093313">
    <property type="protein sequence ID" value="UWZ81804.1"/>
    <property type="molecule type" value="Genomic_DNA"/>
</dbReference>
<evidence type="ECO:0000313" key="1">
    <source>
        <dbReference type="EMBL" id="UWZ81804.1"/>
    </source>
</evidence>
<dbReference type="Proteomes" id="UP001059380">
    <property type="component" value="Chromosome"/>
</dbReference>
<gene>
    <name evidence="1" type="ORF">MOP44_14550</name>
</gene>
<reference evidence="1" key="1">
    <citation type="submission" date="2021-04" db="EMBL/GenBank/DDBJ databases">
        <title>Phylogenetic analysis of Acidobacteriaceae.</title>
        <authorList>
            <person name="Qiu L."/>
            <person name="Zhang Q."/>
        </authorList>
    </citation>
    <scope>NUCLEOTIDE SEQUENCE</scope>
    <source>
        <strain evidence="1">DSM 25168</strain>
    </source>
</reference>
<dbReference type="AlphaFoldDB" id="A0A9J7BFL6"/>
<dbReference type="RefSeq" id="WP_260790710.1">
    <property type="nucleotide sequence ID" value="NZ_CP093313.1"/>
</dbReference>
<evidence type="ECO:0000313" key="2">
    <source>
        <dbReference type="Proteomes" id="UP001059380"/>
    </source>
</evidence>